<feature type="transmembrane region" description="Helical" evidence="1">
    <location>
        <begin position="137"/>
        <end position="155"/>
    </location>
</feature>
<keyword evidence="3" id="KW-1185">Reference proteome</keyword>
<protein>
    <recommendedName>
        <fullName evidence="4">DUF2029 domain-containing protein</fullName>
    </recommendedName>
</protein>
<organism evidence="2 3">
    <name type="scientific">Mesorhizobium newzealandense</name>
    <dbReference type="NCBI Taxonomy" id="1300302"/>
    <lineage>
        <taxon>Bacteria</taxon>
        <taxon>Pseudomonadati</taxon>
        <taxon>Pseudomonadota</taxon>
        <taxon>Alphaproteobacteria</taxon>
        <taxon>Hyphomicrobiales</taxon>
        <taxon>Phyllobacteriaceae</taxon>
        <taxon>Mesorhizobium</taxon>
    </lineage>
</organism>
<feature type="transmembrane region" description="Helical" evidence="1">
    <location>
        <begin position="214"/>
        <end position="234"/>
    </location>
</feature>
<keyword evidence="1" id="KW-0812">Transmembrane</keyword>
<sequence>MDKLNLGADQAKRWRDRALRSRRGRLSHNVVSWAIIGLALAAGLAVRFLARDYTPTDAGLFIQWYDLGLSAGADSLRQGLTNYAPLYSYAFYAITLLHDWLPIFASIKLISLPFELGCAVMAYRLVAISTDSLTRPAWAFAAVWLAPSVIFNGALWAQADAIWTFFIMVSLHAICQGRPLRATAAFAFAVSIKLQAIFFGPMIFALVLRRELHWAWLALVPIVYALTAVPLLLLGRSILDVLLVYQAQAEFFQELSKNAANLWIFVPNEFYHAGVVVGLVLAALAGLALSLRVAREAAWTPLFVILAAAVCLQLMPWALPKMHERYFYAFEISMMVAAFAEPRLTFLALVAQIDALIAYVGVDLNDHSGLGIWGPPFAAMINTVLLVAMIRRLTTARYFDASPAFMAVIASYVLWTLVVAGAGRDRMLTYWPAAKNDIAGLSAFLLILSLVSSSIAASSWIIRSRRKRGGGVR</sequence>
<keyword evidence="1" id="KW-1133">Transmembrane helix</keyword>
<name>A0ABW4U9F8_9HYPH</name>
<evidence type="ECO:0000256" key="1">
    <source>
        <dbReference type="SAM" id="Phobius"/>
    </source>
</evidence>
<evidence type="ECO:0000313" key="2">
    <source>
        <dbReference type="EMBL" id="MFD1983202.1"/>
    </source>
</evidence>
<feature type="transmembrane region" description="Helical" evidence="1">
    <location>
        <begin position="30"/>
        <end position="50"/>
    </location>
</feature>
<comment type="caution">
    <text evidence="2">The sequence shown here is derived from an EMBL/GenBank/DDBJ whole genome shotgun (WGS) entry which is preliminary data.</text>
</comment>
<feature type="transmembrane region" description="Helical" evidence="1">
    <location>
        <begin position="370"/>
        <end position="390"/>
    </location>
</feature>
<feature type="transmembrane region" description="Helical" evidence="1">
    <location>
        <begin position="270"/>
        <end position="291"/>
    </location>
</feature>
<dbReference type="EMBL" id="JBHUGZ010000007">
    <property type="protein sequence ID" value="MFD1983202.1"/>
    <property type="molecule type" value="Genomic_DNA"/>
</dbReference>
<dbReference type="RefSeq" id="WP_379097214.1">
    <property type="nucleotide sequence ID" value="NZ_JBHUGZ010000007.1"/>
</dbReference>
<gene>
    <name evidence="2" type="ORF">ACFSOZ_11025</name>
</gene>
<proteinExistence type="predicted"/>
<feature type="transmembrane region" description="Helical" evidence="1">
    <location>
        <begin position="100"/>
        <end position="125"/>
    </location>
</feature>
<feature type="transmembrane region" description="Helical" evidence="1">
    <location>
        <begin position="184"/>
        <end position="208"/>
    </location>
</feature>
<accession>A0ABW4U9F8</accession>
<reference evidence="3" key="1">
    <citation type="journal article" date="2019" name="Int. J. Syst. Evol. Microbiol.">
        <title>The Global Catalogue of Microorganisms (GCM) 10K type strain sequencing project: providing services to taxonomists for standard genome sequencing and annotation.</title>
        <authorList>
            <consortium name="The Broad Institute Genomics Platform"/>
            <consortium name="The Broad Institute Genome Sequencing Center for Infectious Disease"/>
            <person name="Wu L."/>
            <person name="Ma J."/>
        </authorList>
    </citation>
    <scope>NUCLEOTIDE SEQUENCE [LARGE SCALE GENOMIC DNA]</scope>
    <source>
        <strain evidence="3">CGMCC 1.16225</strain>
    </source>
</reference>
<feature type="transmembrane region" description="Helical" evidence="1">
    <location>
        <begin position="443"/>
        <end position="462"/>
    </location>
</feature>
<feature type="transmembrane region" description="Helical" evidence="1">
    <location>
        <begin position="297"/>
        <end position="319"/>
    </location>
</feature>
<keyword evidence="1" id="KW-0472">Membrane</keyword>
<evidence type="ECO:0008006" key="4">
    <source>
        <dbReference type="Google" id="ProtNLM"/>
    </source>
</evidence>
<feature type="transmembrane region" description="Helical" evidence="1">
    <location>
        <begin position="402"/>
        <end position="423"/>
    </location>
</feature>
<dbReference type="Proteomes" id="UP001597405">
    <property type="component" value="Unassembled WGS sequence"/>
</dbReference>
<evidence type="ECO:0000313" key="3">
    <source>
        <dbReference type="Proteomes" id="UP001597405"/>
    </source>
</evidence>